<dbReference type="Gene3D" id="3.40.50.300">
    <property type="entry name" value="P-loop containing nucleotide triphosphate hydrolases"/>
    <property type="match status" value="1"/>
</dbReference>
<proteinExistence type="predicted"/>
<reference evidence="1 2" key="1">
    <citation type="submission" date="2016-02" db="EMBL/GenBank/DDBJ databases">
        <authorList>
            <person name="Wen L."/>
            <person name="He K."/>
            <person name="Yang H."/>
        </authorList>
    </citation>
    <scope>NUCLEOTIDE SEQUENCE [LARGE SCALE GENOMIC DNA]</scope>
    <source>
        <strain evidence="1 2">CD11_3</strain>
    </source>
</reference>
<gene>
    <name evidence="1" type="ORF">AYL44_04320</name>
</gene>
<evidence type="ECO:0000313" key="2">
    <source>
        <dbReference type="Proteomes" id="UP000076998"/>
    </source>
</evidence>
<dbReference type="SUPFAM" id="SSF52540">
    <property type="entry name" value="P-loop containing nucleoside triphosphate hydrolases"/>
    <property type="match status" value="1"/>
</dbReference>
<name>A0A177KEC9_9MICO</name>
<accession>A0A177KEC9</accession>
<dbReference type="NCBIfam" id="NF005115">
    <property type="entry name" value="PRK06547.1"/>
    <property type="match status" value="1"/>
</dbReference>
<dbReference type="RefSeq" id="WP_064001991.1">
    <property type="nucleotide sequence ID" value="NZ_LSTV01000001.1"/>
</dbReference>
<dbReference type="EMBL" id="LSTV01000001">
    <property type="protein sequence ID" value="OAH51484.1"/>
    <property type="molecule type" value="Genomic_DNA"/>
</dbReference>
<dbReference type="InterPro" id="IPR027417">
    <property type="entry name" value="P-loop_NTPase"/>
</dbReference>
<dbReference type="AlphaFoldDB" id="A0A177KEC9"/>
<protein>
    <submittedName>
        <fullName evidence="1">Aminobenzoate synthetase</fullName>
    </submittedName>
</protein>
<evidence type="ECO:0000313" key="1">
    <source>
        <dbReference type="EMBL" id="OAH51484.1"/>
    </source>
</evidence>
<sequence>MPSPADSSLTTAAAAGIKRVADAVNAAPSVPVLVLIDGRSGAGKSTFADTLAARFPDAAVVRLDDVYPGWDGLRAATDIVHERVLTPLRRGEAARWPLWDWSRDRPSGRHATVDPAPVIIVEGAGVLTAASAALADITVWLDAPDVARKTRALARDGDAYRPHWERWAAQEDAHLRENRPAELARIVVPLP</sequence>
<dbReference type="Proteomes" id="UP000076998">
    <property type="component" value="Unassembled WGS sequence"/>
</dbReference>
<organism evidence="1 2">
    <name type="scientific">Microbacterium oleivorans</name>
    <dbReference type="NCBI Taxonomy" id="273677"/>
    <lineage>
        <taxon>Bacteria</taxon>
        <taxon>Bacillati</taxon>
        <taxon>Actinomycetota</taxon>
        <taxon>Actinomycetes</taxon>
        <taxon>Micrococcales</taxon>
        <taxon>Microbacteriaceae</taxon>
        <taxon>Microbacterium</taxon>
    </lineage>
</organism>
<comment type="caution">
    <text evidence="1">The sequence shown here is derived from an EMBL/GenBank/DDBJ whole genome shotgun (WGS) entry which is preliminary data.</text>
</comment>